<dbReference type="InterPro" id="IPR001763">
    <property type="entry name" value="Rhodanese-like_dom"/>
</dbReference>
<evidence type="ECO:0000256" key="4">
    <source>
        <dbReference type="ARBA" id="ARBA00022912"/>
    </source>
</evidence>
<dbReference type="Proteomes" id="UP000602510">
    <property type="component" value="Unassembled WGS sequence"/>
</dbReference>
<dbReference type="SUPFAM" id="SSF52799">
    <property type="entry name" value="(Phosphotyrosine protein) phosphatases II"/>
    <property type="match status" value="1"/>
</dbReference>
<dbReference type="GO" id="GO:0043409">
    <property type="term" value="P:negative regulation of MAPK cascade"/>
    <property type="evidence" value="ECO:0007669"/>
    <property type="project" value="TreeGrafter"/>
</dbReference>
<dbReference type="InterPro" id="IPR000387">
    <property type="entry name" value="Tyr_Pase_dom"/>
</dbReference>
<dbReference type="CDD" id="cd14498">
    <property type="entry name" value="DSP"/>
    <property type="match status" value="1"/>
</dbReference>
<dbReference type="EMBL" id="JAACNO010000267">
    <property type="protein sequence ID" value="KAF4148474.1"/>
    <property type="molecule type" value="Genomic_DNA"/>
</dbReference>
<feature type="domain" description="Tyrosine specific protein phosphatases" evidence="7">
    <location>
        <begin position="412"/>
        <end position="470"/>
    </location>
</feature>
<dbReference type="Pfam" id="PF00581">
    <property type="entry name" value="Rhodanese"/>
    <property type="match status" value="1"/>
</dbReference>
<dbReference type="InterPro" id="IPR036873">
    <property type="entry name" value="Rhodanese-like_dom_sf"/>
</dbReference>
<organism evidence="9 11">
    <name type="scientific">Phytophthora infestans</name>
    <name type="common">Potato late blight agent</name>
    <name type="synonym">Botrytis infestans</name>
    <dbReference type="NCBI Taxonomy" id="4787"/>
    <lineage>
        <taxon>Eukaryota</taxon>
        <taxon>Sar</taxon>
        <taxon>Stramenopiles</taxon>
        <taxon>Oomycota</taxon>
        <taxon>Peronosporomycetes</taxon>
        <taxon>Peronosporales</taxon>
        <taxon>Peronosporaceae</taxon>
        <taxon>Phytophthora</taxon>
    </lineage>
</organism>
<dbReference type="PANTHER" id="PTHR10159">
    <property type="entry name" value="DUAL SPECIFICITY PROTEIN PHOSPHATASE"/>
    <property type="match status" value="1"/>
</dbReference>
<evidence type="ECO:0000256" key="3">
    <source>
        <dbReference type="ARBA" id="ARBA00022801"/>
    </source>
</evidence>
<dbReference type="PANTHER" id="PTHR10159:SF525">
    <property type="entry name" value="MAP KINASE PHOSPHATASE WITH LEUCINE-RICH REPEATS PROTEIN 3"/>
    <property type="match status" value="1"/>
</dbReference>
<dbReference type="EMBL" id="WSZM01000237">
    <property type="protein sequence ID" value="KAF4037671.1"/>
    <property type="molecule type" value="Genomic_DNA"/>
</dbReference>
<feature type="domain" description="Tyrosine-protein phosphatase" evidence="6">
    <location>
        <begin position="348"/>
        <end position="491"/>
    </location>
</feature>
<keyword evidence="3" id="KW-0378">Hydrolase</keyword>
<evidence type="ECO:0000259" key="8">
    <source>
        <dbReference type="PROSITE" id="PS50206"/>
    </source>
</evidence>
<comment type="similarity">
    <text evidence="1">Belongs to the protein-tyrosine phosphatase family. Non-receptor class dual specificity subfamily.</text>
</comment>
<comment type="caution">
    <text evidence="9">The sequence shown here is derived from an EMBL/GenBank/DDBJ whole genome shotgun (WGS) entry which is preliminary data.</text>
</comment>
<feature type="region of interest" description="Disordered" evidence="5">
    <location>
        <begin position="323"/>
        <end position="342"/>
    </location>
</feature>
<dbReference type="InterPro" id="IPR000340">
    <property type="entry name" value="Dual-sp_phosphatase_cat-dom"/>
</dbReference>
<dbReference type="Proteomes" id="UP000704712">
    <property type="component" value="Unassembled WGS sequence"/>
</dbReference>
<protein>
    <recommendedName>
        <fullName evidence="2">protein-tyrosine-phosphatase</fullName>
        <ecNumber evidence="2">3.1.3.48</ecNumber>
    </recommendedName>
</protein>
<gene>
    <name evidence="9" type="ORF">GN244_ATG10409</name>
    <name evidence="10" type="ORF">GN958_ATG02315</name>
</gene>
<evidence type="ECO:0000256" key="1">
    <source>
        <dbReference type="ARBA" id="ARBA00008601"/>
    </source>
</evidence>
<feature type="domain" description="Rhodanese" evidence="8">
    <location>
        <begin position="188"/>
        <end position="213"/>
    </location>
</feature>
<keyword evidence="4" id="KW-0904">Protein phosphatase</keyword>
<accession>A0A833WUE6</accession>
<dbReference type="EC" id="3.1.3.48" evidence="2"/>
<dbReference type="GO" id="GO:0005737">
    <property type="term" value="C:cytoplasm"/>
    <property type="evidence" value="ECO:0007669"/>
    <property type="project" value="TreeGrafter"/>
</dbReference>
<proteinExistence type="inferred from homology"/>
<evidence type="ECO:0000256" key="2">
    <source>
        <dbReference type="ARBA" id="ARBA00013064"/>
    </source>
</evidence>
<dbReference type="Gene3D" id="3.40.250.10">
    <property type="entry name" value="Rhodanese-like domain"/>
    <property type="match status" value="1"/>
</dbReference>
<dbReference type="PROSITE" id="PS50206">
    <property type="entry name" value="RHODANESE_3"/>
    <property type="match status" value="1"/>
</dbReference>
<dbReference type="Pfam" id="PF00782">
    <property type="entry name" value="DSPc"/>
    <property type="match status" value="1"/>
</dbReference>
<evidence type="ECO:0000313" key="11">
    <source>
        <dbReference type="Proteomes" id="UP000602510"/>
    </source>
</evidence>
<sequence length="524" mass="58230">MWARRRSHTTVLGDCCFAPQIGDRVAVFLWAIPNQLQAGRLEAKKYGLTDAVWTTYSKGMCCRRIKVSTGAAATSPTASVNWQLALLLTVGRNEFDRYAHNMMHDEQQSYMKKLQKPFDAAASGVSTCPTGSNRSAEPVAEAEVESSSLSLSSSCLSFASRRLRRRRLRNLHARVPLVSVTSLFNRLQTSGVVLVDCRKGADYSAGHLPGALHCPPLYTGSHLSALSCAGQVAKTVDDVLEHSENAKLRGKLERRDLMEVVVIGGNHTGASFLYKMDWGYRFAKMLVEEGRVFSVRFLAQGFPTFAKKYNFMLVSSPLWMENEEETSKMQQEQPSESALSSPSSAMQFPNEIVDGFLYLGNFWQANSAEVIDALQITHVVNMGAITDHRNTFEHVEYLDVAIKDNVDVDIAQEFGPTIEFIQKAAAQNGRVLIHCVQGVSRSSTICIWYVMLDTKCTLSAAYSHVLKCRPLIFPNRGFMAQLIANERELYGDQSVMEDELELLQNGLLPPIDRSGSVLCETFLP</sequence>
<dbReference type="SUPFAM" id="SSF52821">
    <property type="entry name" value="Rhodanese/Cell cycle control phosphatase"/>
    <property type="match status" value="1"/>
</dbReference>
<dbReference type="CDD" id="cd00158">
    <property type="entry name" value="RHOD"/>
    <property type="match status" value="1"/>
</dbReference>
<evidence type="ECO:0000256" key="5">
    <source>
        <dbReference type="SAM" id="MobiDB-lite"/>
    </source>
</evidence>
<dbReference type="InterPro" id="IPR016130">
    <property type="entry name" value="Tyr_Pase_AS"/>
</dbReference>
<keyword evidence="11" id="KW-1185">Reference proteome</keyword>
<dbReference type="SMART" id="SM00195">
    <property type="entry name" value="DSPc"/>
    <property type="match status" value="1"/>
</dbReference>
<dbReference type="PROSITE" id="PS00383">
    <property type="entry name" value="TYR_PHOSPHATASE_1"/>
    <property type="match status" value="1"/>
</dbReference>
<dbReference type="InterPro" id="IPR020422">
    <property type="entry name" value="TYR_PHOSPHATASE_DUAL_dom"/>
</dbReference>
<name>A0A833WUE6_PHYIN</name>
<evidence type="ECO:0000313" key="9">
    <source>
        <dbReference type="EMBL" id="KAF4037671.1"/>
    </source>
</evidence>
<dbReference type="PROSITE" id="PS50054">
    <property type="entry name" value="TYR_PHOSPHATASE_DUAL"/>
    <property type="match status" value="1"/>
</dbReference>
<dbReference type="FunFam" id="3.90.190.10:FF:000148">
    <property type="entry name" value="Dual specificity protein phosphatase PHS1"/>
    <property type="match status" value="1"/>
</dbReference>
<reference evidence="9" key="1">
    <citation type="submission" date="2020-04" db="EMBL/GenBank/DDBJ databases">
        <title>Hybrid Assembly of Korean Phytophthora infestans isolates.</title>
        <authorList>
            <person name="Prokchorchik M."/>
            <person name="Lee Y."/>
            <person name="Seo J."/>
            <person name="Cho J.-H."/>
            <person name="Park Y.-E."/>
            <person name="Jang D.-C."/>
            <person name="Im J.-S."/>
            <person name="Choi J.-G."/>
            <person name="Park H.-J."/>
            <person name="Lee G.-B."/>
            <person name="Lee Y.-G."/>
            <person name="Hong S.-Y."/>
            <person name="Cho K."/>
            <person name="Sohn K.H."/>
        </authorList>
    </citation>
    <scope>NUCLEOTIDE SEQUENCE</scope>
    <source>
        <strain evidence="9">KR_1_A1</strain>
        <strain evidence="10">KR_2_A2</strain>
    </source>
</reference>
<dbReference type="AlphaFoldDB" id="A0A833WUE6"/>
<dbReference type="Gene3D" id="3.90.190.10">
    <property type="entry name" value="Protein tyrosine phosphatase superfamily"/>
    <property type="match status" value="1"/>
</dbReference>
<dbReference type="GO" id="GO:0004725">
    <property type="term" value="F:protein tyrosine phosphatase activity"/>
    <property type="evidence" value="ECO:0007669"/>
    <property type="project" value="UniProtKB-EC"/>
</dbReference>
<evidence type="ECO:0000259" key="6">
    <source>
        <dbReference type="PROSITE" id="PS50054"/>
    </source>
</evidence>
<dbReference type="PROSITE" id="PS50056">
    <property type="entry name" value="TYR_PHOSPHATASE_2"/>
    <property type="match status" value="1"/>
</dbReference>
<feature type="compositionally biased region" description="Low complexity" evidence="5">
    <location>
        <begin position="331"/>
        <end position="342"/>
    </location>
</feature>
<dbReference type="InterPro" id="IPR029021">
    <property type="entry name" value="Prot-tyrosine_phosphatase-like"/>
</dbReference>
<evidence type="ECO:0000259" key="7">
    <source>
        <dbReference type="PROSITE" id="PS50056"/>
    </source>
</evidence>
<evidence type="ECO:0000313" key="10">
    <source>
        <dbReference type="EMBL" id="KAF4148474.1"/>
    </source>
</evidence>